<comment type="caution">
    <text evidence="5">The sequence shown here is derived from an EMBL/GenBank/DDBJ whole genome shotgun (WGS) entry which is preliminary data.</text>
</comment>
<dbReference type="Gene3D" id="1.10.10.10">
    <property type="entry name" value="Winged helix-like DNA-binding domain superfamily/Winged helix DNA-binding domain"/>
    <property type="match status" value="1"/>
</dbReference>
<reference evidence="5 6" key="1">
    <citation type="submission" date="2022-10" db="EMBL/GenBank/DDBJ databases">
        <title>Alteromonas sp. chi3 Genome sequencing.</title>
        <authorList>
            <person name="Park S."/>
        </authorList>
    </citation>
    <scope>NUCLEOTIDE SEQUENCE [LARGE SCALE GENOMIC DNA]</scope>
    <source>
        <strain evidence="6">chi3</strain>
    </source>
</reference>
<accession>A0ABT5L1V8</accession>
<comment type="similarity">
    <text evidence="1">Belongs to the BlaI transcriptional regulatory family.</text>
</comment>
<protein>
    <submittedName>
        <fullName evidence="5">BlaI/MecI/CopY family transcriptional regulator</fullName>
    </submittedName>
</protein>
<keyword evidence="6" id="KW-1185">Reference proteome</keyword>
<evidence type="ECO:0000256" key="2">
    <source>
        <dbReference type="ARBA" id="ARBA00023015"/>
    </source>
</evidence>
<gene>
    <name evidence="5" type="ORF">OIK42_09570</name>
</gene>
<name>A0ABT5L1V8_9ALTE</name>
<dbReference type="SUPFAM" id="SSF46785">
    <property type="entry name" value="Winged helix' DNA-binding domain"/>
    <property type="match status" value="1"/>
</dbReference>
<evidence type="ECO:0000313" key="6">
    <source>
        <dbReference type="Proteomes" id="UP001218788"/>
    </source>
</evidence>
<dbReference type="RefSeq" id="WP_273640042.1">
    <property type="nucleotide sequence ID" value="NZ_JAQQXP010000001.1"/>
</dbReference>
<dbReference type="Pfam" id="PF03965">
    <property type="entry name" value="Penicillinase_R"/>
    <property type="match status" value="1"/>
</dbReference>
<dbReference type="InterPro" id="IPR036390">
    <property type="entry name" value="WH_DNA-bd_sf"/>
</dbReference>
<keyword evidence="4" id="KW-0804">Transcription</keyword>
<organism evidence="5 6">
    <name type="scientific">Alteromonas gilva</name>
    <dbReference type="NCBI Taxonomy" id="2987522"/>
    <lineage>
        <taxon>Bacteria</taxon>
        <taxon>Pseudomonadati</taxon>
        <taxon>Pseudomonadota</taxon>
        <taxon>Gammaproteobacteria</taxon>
        <taxon>Alteromonadales</taxon>
        <taxon>Alteromonadaceae</taxon>
        <taxon>Alteromonas/Salinimonas group</taxon>
        <taxon>Alteromonas</taxon>
    </lineage>
</organism>
<dbReference type="EMBL" id="JAQQXP010000001">
    <property type="protein sequence ID" value="MDC8831010.1"/>
    <property type="molecule type" value="Genomic_DNA"/>
</dbReference>
<evidence type="ECO:0000256" key="1">
    <source>
        <dbReference type="ARBA" id="ARBA00011046"/>
    </source>
</evidence>
<proteinExistence type="inferred from homology"/>
<keyword evidence="3" id="KW-0238">DNA-binding</keyword>
<sequence length="125" mass="14123">MVTPTPAELEILNVLWKTKEATTQTVNTQLNLQRAVGYTTTLKTMQIMVEKGLLDRRKEGKSHIYFPLIQESEAKGNLLDKFVKSTFGGSASRLMMQLLGKHDVTQAEIDEVKAFIKEMENKDHG</sequence>
<dbReference type="PIRSF" id="PIRSF019455">
    <property type="entry name" value="CopR_AtkY"/>
    <property type="match status" value="1"/>
</dbReference>
<dbReference type="Proteomes" id="UP001218788">
    <property type="component" value="Unassembled WGS sequence"/>
</dbReference>
<evidence type="ECO:0000313" key="5">
    <source>
        <dbReference type="EMBL" id="MDC8831010.1"/>
    </source>
</evidence>
<dbReference type="InterPro" id="IPR036388">
    <property type="entry name" value="WH-like_DNA-bd_sf"/>
</dbReference>
<keyword evidence="2" id="KW-0805">Transcription regulation</keyword>
<evidence type="ECO:0000256" key="3">
    <source>
        <dbReference type="ARBA" id="ARBA00023125"/>
    </source>
</evidence>
<dbReference type="Gene3D" id="1.10.4040.10">
    <property type="entry name" value="Penicillinase repressor domain"/>
    <property type="match status" value="1"/>
</dbReference>
<evidence type="ECO:0000256" key="4">
    <source>
        <dbReference type="ARBA" id="ARBA00023163"/>
    </source>
</evidence>
<dbReference type="InterPro" id="IPR005650">
    <property type="entry name" value="BlaI_family"/>
</dbReference>